<organism evidence="1 2">
    <name type="scientific">Dovyalis caffra</name>
    <dbReference type="NCBI Taxonomy" id="77055"/>
    <lineage>
        <taxon>Eukaryota</taxon>
        <taxon>Viridiplantae</taxon>
        <taxon>Streptophyta</taxon>
        <taxon>Embryophyta</taxon>
        <taxon>Tracheophyta</taxon>
        <taxon>Spermatophyta</taxon>
        <taxon>Magnoliopsida</taxon>
        <taxon>eudicotyledons</taxon>
        <taxon>Gunneridae</taxon>
        <taxon>Pentapetalae</taxon>
        <taxon>rosids</taxon>
        <taxon>fabids</taxon>
        <taxon>Malpighiales</taxon>
        <taxon>Salicaceae</taxon>
        <taxon>Flacourtieae</taxon>
        <taxon>Dovyalis</taxon>
    </lineage>
</organism>
<proteinExistence type="predicted"/>
<reference evidence="1 2" key="1">
    <citation type="submission" date="2024-01" db="EMBL/GenBank/DDBJ databases">
        <authorList>
            <person name="Waweru B."/>
        </authorList>
    </citation>
    <scope>NUCLEOTIDE SEQUENCE [LARGE SCALE GENOMIC DNA]</scope>
</reference>
<dbReference type="PANTHER" id="PTHR33978">
    <property type="entry name" value="SERINE/THREONINE-KINASE"/>
    <property type="match status" value="1"/>
</dbReference>
<evidence type="ECO:0000313" key="2">
    <source>
        <dbReference type="Proteomes" id="UP001314170"/>
    </source>
</evidence>
<gene>
    <name evidence="1" type="ORF">DCAF_LOCUS21463</name>
</gene>
<dbReference type="PANTHER" id="PTHR33978:SF18">
    <property type="entry name" value="OS01G0656300 PROTEIN"/>
    <property type="match status" value="1"/>
</dbReference>
<evidence type="ECO:0000313" key="1">
    <source>
        <dbReference type="EMBL" id="CAK7348757.1"/>
    </source>
</evidence>
<accession>A0AAV1SEZ3</accession>
<dbReference type="EMBL" id="CAWUPB010001173">
    <property type="protein sequence ID" value="CAK7348757.1"/>
    <property type="molecule type" value="Genomic_DNA"/>
</dbReference>
<dbReference type="AlphaFoldDB" id="A0AAV1SEZ3"/>
<name>A0AAV1SEZ3_9ROSI</name>
<comment type="caution">
    <text evidence="1">The sequence shown here is derived from an EMBL/GenBank/DDBJ whole genome shotgun (WGS) entry which is preliminary data.</text>
</comment>
<keyword evidence="2" id="KW-1185">Reference proteome</keyword>
<protein>
    <submittedName>
        <fullName evidence="1">Uncharacterized protein</fullName>
    </submittedName>
</protein>
<dbReference type="Proteomes" id="UP001314170">
    <property type="component" value="Unassembled WGS sequence"/>
</dbReference>
<sequence length="142" mass="15952">MTKTSEARKDEQEQQQEEKALAIWDLGSPLYDSYELVSLTHLIERHLMTLPSLGGSKRLSSTKKISPASDHDHDLLVIPAAIFVSNMGTKRETKRVGSSVLNTLSEFVRRKLWIKRKIGSYSKKGKSKKLKAAGHSCIRFGL</sequence>